<sequence length="601" mass="61998">MRRILAVVALAAAIALGTGTLPASPASATGTPEDGGLMVVLDASGSMAEITPDGTTRIAAARGALDAVMANLPAQHRVGLRVFGATPNPGADSCTDSQLLVPIGTDNRDELRAAVGRYEPAGDTPIGYALQQAGADLGQQGFRGILLVSDGIATCEPDPCQIAAELTAQDIGMRIDVIGFDVDAQARQQLQCVADRGRGDYLDVSEADSLQHALERLSTRAFRPFGVVGESAGGTVEAADAPELVAGTQYADELGGDRPALHYLLHREQPGSILHVGITGRLPHQGTLSIDGSLTTADGTACDATTVAALGEDRYSIFTGRLSAAEGSPSHACATAETLLLSLEAAAPPDAPVPFELRIREEPWPSNASTLPAPTDAERGWTLGIAADGATGSLVGGASLNDAPLTQPGSYTIEMLPNEFQFFRVAADWGQQVRVHANLSPDLPAPADAWGILQVLDPVGADVGALLATDADGTRWAQPLPEPGSAVAVTTAPVRWDGDPGMLKRPVMAGEHYVAMGFGAAEGTPPMPIIVTIEVIGEAAAAPDFSGTPDTAPAVAEEAPAATLDDGSLRVLITFAVGGLIAIGVIVLLVWLWRRATRRYV</sequence>
<accession>A0AA94HNM3</accession>
<dbReference type="InterPro" id="IPR002035">
    <property type="entry name" value="VWF_A"/>
</dbReference>
<evidence type="ECO:0000256" key="1">
    <source>
        <dbReference type="SAM" id="Phobius"/>
    </source>
</evidence>
<dbReference type="AlphaFoldDB" id="A0AA94HNM3"/>
<keyword evidence="1" id="KW-0472">Membrane</keyword>
<keyword evidence="1" id="KW-0812">Transmembrane</keyword>
<evidence type="ECO:0000313" key="4">
    <source>
        <dbReference type="EMBL" id="SFS16000.1"/>
    </source>
</evidence>
<proteinExistence type="predicted"/>
<dbReference type="Gene3D" id="3.40.50.410">
    <property type="entry name" value="von Willebrand factor, type A domain"/>
    <property type="match status" value="1"/>
</dbReference>
<protein>
    <submittedName>
        <fullName evidence="4">Ca-activated chloride channel family protein</fullName>
    </submittedName>
</protein>
<dbReference type="EMBL" id="FOZN01000003">
    <property type="protein sequence ID" value="SFS16000.1"/>
    <property type="molecule type" value="Genomic_DNA"/>
</dbReference>
<dbReference type="RefSeq" id="WP_143103092.1">
    <property type="nucleotide sequence ID" value="NZ_FOZN01000003.1"/>
</dbReference>
<feature type="chain" id="PRO_5041680043" evidence="2">
    <location>
        <begin position="29"/>
        <end position="601"/>
    </location>
</feature>
<keyword evidence="1" id="KW-1133">Transmembrane helix</keyword>
<feature type="signal peptide" evidence="2">
    <location>
        <begin position="1"/>
        <end position="28"/>
    </location>
</feature>
<reference evidence="4 5" key="1">
    <citation type="submission" date="2016-10" db="EMBL/GenBank/DDBJ databases">
        <authorList>
            <person name="Varghese N."/>
            <person name="Submissions S."/>
        </authorList>
    </citation>
    <scope>NUCLEOTIDE SEQUENCE [LARGE SCALE GENOMIC DNA]</scope>
    <source>
        <strain evidence="4 5">IAM 15147</strain>
    </source>
</reference>
<gene>
    <name evidence="4" type="ORF">SAMN04487783_2185</name>
</gene>
<name>A0AA94HNM3_9MICO</name>
<evidence type="ECO:0000259" key="3">
    <source>
        <dbReference type="PROSITE" id="PS50234"/>
    </source>
</evidence>
<comment type="caution">
    <text evidence="4">The sequence shown here is derived from an EMBL/GenBank/DDBJ whole genome shotgun (WGS) entry which is preliminary data.</text>
</comment>
<keyword evidence="5" id="KW-1185">Reference proteome</keyword>
<feature type="domain" description="VWFA" evidence="3">
    <location>
        <begin position="36"/>
        <end position="217"/>
    </location>
</feature>
<organism evidence="4 5">
    <name type="scientific">Agrococcus baldri</name>
    <dbReference type="NCBI Taxonomy" id="153730"/>
    <lineage>
        <taxon>Bacteria</taxon>
        <taxon>Bacillati</taxon>
        <taxon>Actinomycetota</taxon>
        <taxon>Actinomycetes</taxon>
        <taxon>Micrococcales</taxon>
        <taxon>Microbacteriaceae</taxon>
        <taxon>Agrococcus</taxon>
    </lineage>
</organism>
<dbReference type="SUPFAM" id="SSF53300">
    <property type="entry name" value="vWA-like"/>
    <property type="match status" value="1"/>
</dbReference>
<dbReference type="InterPro" id="IPR036465">
    <property type="entry name" value="vWFA_dom_sf"/>
</dbReference>
<keyword evidence="2" id="KW-0732">Signal</keyword>
<dbReference type="Pfam" id="PF13519">
    <property type="entry name" value="VWA_2"/>
    <property type="match status" value="1"/>
</dbReference>
<dbReference type="SMART" id="SM00327">
    <property type="entry name" value="VWA"/>
    <property type="match status" value="1"/>
</dbReference>
<evidence type="ECO:0000256" key="2">
    <source>
        <dbReference type="SAM" id="SignalP"/>
    </source>
</evidence>
<feature type="transmembrane region" description="Helical" evidence="1">
    <location>
        <begin position="571"/>
        <end position="593"/>
    </location>
</feature>
<evidence type="ECO:0000313" key="5">
    <source>
        <dbReference type="Proteomes" id="UP000198506"/>
    </source>
</evidence>
<dbReference type="Proteomes" id="UP000198506">
    <property type="component" value="Unassembled WGS sequence"/>
</dbReference>
<dbReference type="PROSITE" id="PS50234">
    <property type="entry name" value="VWFA"/>
    <property type="match status" value="1"/>
</dbReference>